<dbReference type="RefSeq" id="WP_274050521.1">
    <property type="nucleotide sequence ID" value="NZ_CP059693.1"/>
</dbReference>
<evidence type="ECO:0000313" key="1">
    <source>
        <dbReference type="EMBL" id="WDE10483.1"/>
    </source>
</evidence>
<reference evidence="1 2" key="1">
    <citation type="journal article" date="2022" name="Mar. Drugs">
        <title>Bioassay-Guided Fractionation Leads to the Detection of Cholic Acid Generated by the Rare Thalassomonas sp.</title>
        <authorList>
            <person name="Pheiffer F."/>
            <person name="Schneider Y.K."/>
            <person name="Hansen E.H."/>
            <person name="Andersen J.H."/>
            <person name="Isaksson J."/>
            <person name="Busche T."/>
            <person name="R C."/>
            <person name="Kalinowski J."/>
            <person name="Zyl L.V."/>
            <person name="Trindade M."/>
        </authorList>
    </citation>
    <scope>NUCLEOTIDE SEQUENCE [LARGE SCALE GENOMIC DNA]</scope>
    <source>
        <strain evidence="1 2">A5K-61T</strain>
    </source>
</reference>
<accession>A0ABY7VA77</accession>
<sequence length="109" mass="12876">MRQIRKYKALFIIPINTERKLTDDGWEFKTKNSIPDNVKDLILSRFPNISNSEDDCDTYRQEELIVDFCYTDDSFLESVYVRDYSVDLTYVAAFKELTNDLKKIDVFAP</sequence>
<keyword evidence="2" id="KW-1185">Reference proteome</keyword>
<dbReference type="Proteomes" id="UP001215231">
    <property type="component" value="Chromosome"/>
</dbReference>
<organism evidence="1 2">
    <name type="scientific">Thalassomonas haliotis</name>
    <dbReference type="NCBI Taxonomy" id="485448"/>
    <lineage>
        <taxon>Bacteria</taxon>
        <taxon>Pseudomonadati</taxon>
        <taxon>Pseudomonadota</taxon>
        <taxon>Gammaproteobacteria</taxon>
        <taxon>Alteromonadales</taxon>
        <taxon>Colwelliaceae</taxon>
        <taxon>Thalassomonas</taxon>
    </lineage>
</organism>
<protein>
    <submittedName>
        <fullName evidence="1">Uncharacterized protein</fullName>
    </submittedName>
</protein>
<evidence type="ECO:0000313" key="2">
    <source>
        <dbReference type="Proteomes" id="UP001215231"/>
    </source>
</evidence>
<proteinExistence type="predicted"/>
<gene>
    <name evidence="1" type="ORF">H3N35_19780</name>
</gene>
<name>A0ABY7VA77_9GAMM</name>
<dbReference type="EMBL" id="CP059693">
    <property type="protein sequence ID" value="WDE10483.1"/>
    <property type="molecule type" value="Genomic_DNA"/>
</dbReference>